<dbReference type="PANTHER" id="PTHR34286">
    <property type="entry name" value="TRANSMEMBRANE PROTEIN"/>
    <property type="match status" value="1"/>
</dbReference>
<accession>A0A316VJV9</accession>
<gene>
    <name evidence="2" type="ORF">FA14DRAFT_54019</name>
</gene>
<dbReference type="Proteomes" id="UP000245771">
    <property type="component" value="Unassembled WGS sequence"/>
</dbReference>
<protein>
    <submittedName>
        <fullName evidence="2">Uncharacterized protein</fullName>
    </submittedName>
</protein>
<keyword evidence="3" id="KW-1185">Reference proteome</keyword>
<dbReference type="PANTHER" id="PTHR34286:SF1">
    <property type="entry name" value="TRANSMEMBRANE PROTEIN"/>
    <property type="match status" value="1"/>
</dbReference>
<evidence type="ECO:0000313" key="3">
    <source>
        <dbReference type="Proteomes" id="UP000245771"/>
    </source>
</evidence>
<dbReference type="InParanoid" id="A0A316VJV9"/>
<evidence type="ECO:0000256" key="1">
    <source>
        <dbReference type="SAM" id="Phobius"/>
    </source>
</evidence>
<reference evidence="2 3" key="1">
    <citation type="journal article" date="2018" name="Mol. Biol. Evol.">
        <title>Broad Genomic Sampling Reveals a Smut Pathogenic Ancestry of the Fungal Clade Ustilaginomycotina.</title>
        <authorList>
            <person name="Kijpornyongpan T."/>
            <person name="Mondo S.J."/>
            <person name="Barry K."/>
            <person name="Sandor L."/>
            <person name="Lee J."/>
            <person name="Lipzen A."/>
            <person name="Pangilinan J."/>
            <person name="LaButti K."/>
            <person name="Hainaut M."/>
            <person name="Henrissat B."/>
            <person name="Grigoriev I.V."/>
            <person name="Spatafora J.W."/>
            <person name="Aime M.C."/>
        </authorList>
    </citation>
    <scope>NUCLEOTIDE SEQUENCE [LARGE SCALE GENOMIC DNA]</scope>
    <source>
        <strain evidence="2 3">MCA 3882</strain>
    </source>
</reference>
<keyword evidence="1" id="KW-0472">Membrane</keyword>
<organism evidence="2 3">
    <name type="scientific">Meira miltonrushii</name>
    <dbReference type="NCBI Taxonomy" id="1280837"/>
    <lineage>
        <taxon>Eukaryota</taxon>
        <taxon>Fungi</taxon>
        <taxon>Dikarya</taxon>
        <taxon>Basidiomycota</taxon>
        <taxon>Ustilaginomycotina</taxon>
        <taxon>Exobasidiomycetes</taxon>
        <taxon>Exobasidiales</taxon>
        <taxon>Brachybasidiaceae</taxon>
        <taxon>Meira</taxon>
    </lineage>
</organism>
<dbReference type="EMBL" id="KZ819603">
    <property type="protein sequence ID" value="PWN36311.1"/>
    <property type="molecule type" value="Genomic_DNA"/>
</dbReference>
<dbReference type="STRING" id="1280837.A0A316VJV9"/>
<keyword evidence="1" id="KW-1133">Transmembrane helix</keyword>
<dbReference type="AlphaFoldDB" id="A0A316VJV9"/>
<feature type="transmembrane region" description="Helical" evidence="1">
    <location>
        <begin position="27"/>
        <end position="48"/>
    </location>
</feature>
<sequence>MGGGARYPYPKEVWSPSGGWWTRPSNWRTNTAVCIAGIGLVSYFTWMYSAKVEQRHVKVDRWIPSLHWAEEFKGSEYDELRKNGRKSSQPKDH</sequence>
<name>A0A316VJV9_9BASI</name>
<dbReference type="GeneID" id="37024277"/>
<dbReference type="OrthoDB" id="2100988at2759"/>
<keyword evidence="1" id="KW-0812">Transmembrane</keyword>
<proteinExistence type="predicted"/>
<dbReference type="RefSeq" id="XP_025356613.1">
    <property type="nucleotide sequence ID" value="XM_025502496.1"/>
</dbReference>
<evidence type="ECO:0000313" key="2">
    <source>
        <dbReference type="EMBL" id="PWN36311.1"/>
    </source>
</evidence>